<dbReference type="GeneID" id="3701443"/>
<reference evidence="2 3" key="1">
    <citation type="journal article" date="2005" name="Genome Res.">
        <title>Living with two extremes: conclusions from the genome sequence of Natronomonas pharaonis.</title>
        <authorList>
            <person name="Falb M."/>
            <person name="Pfeiffer F."/>
            <person name="Palm P."/>
            <person name="Rodewald K."/>
            <person name="Hickmann V."/>
            <person name="Tittor J."/>
            <person name="Oesterhelt D."/>
        </authorList>
    </citation>
    <scope>NUCLEOTIDE SEQUENCE [LARGE SCALE GENOMIC DNA]</scope>
    <source>
        <strain evidence="3">ATCC 35678 / DSM 2160 / CIP 103997 / JCM 8858 / NBRC 14720 / NCIMB 2260 / Gabara</strain>
    </source>
</reference>
<dbReference type="HOGENOM" id="CLU_054695_0_0_2"/>
<name>A0A1U7EW57_NATPD</name>
<dbReference type="RefSeq" id="WP_011322934.1">
    <property type="nucleotide sequence ID" value="NC_007426.1"/>
</dbReference>
<dbReference type="SMART" id="SM00933">
    <property type="entry name" value="NurA"/>
    <property type="match status" value="1"/>
</dbReference>
<feature type="domain" description="NurA" evidence="1">
    <location>
        <begin position="74"/>
        <end position="387"/>
    </location>
</feature>
<dbReference type="AlphaFoldDB" id="A0A1U7EW57"/>
<evidence type="ECO:0000313" key="2">
    <source>
        <dbReference type="EMBL" id="CAI49308.1"/>
    </source>
</evidence>
<dbReference type="eggNOG" id="arCOG00367">
    <property type="taxonomic scope" value="Archaea"/>
</dbReference>
<dbReference type="EMBL" id="CR936257">
    <property type="protein sequence ID" value="CAI49308.1"/>
    <property type="molecule type" value="Genomic_DNA"/>
</dbReference>
<organism evidence="2 3">
    <name type="scientific">Natronomonas pharaonis (strain ATCC 35678 / DSM 2160 / CIP 103997 / JCM 8858 / NBRC 14720 / NCIMB 2260 / Gabara)</name>
    <name type="common">Halobacterium pharaonis</name>
    <dbReference type="NCBI Taxonomy" id="348780"/>
    <lineage>
        <taxon>Archaea</taxon>
        <taxon>Methanobacteriati</taxon>
        <taxon>Methanobacteriota</taxon>
        <taxon>Stenosarchaea group</taxon>
        <taxon>Halobacteria</taxon>
        <taxon>Halobacteriales</taxon>
        <taxon>Natronomonadaceae</taxon>
        <taxon>Natronomonas</taxon>
    </lineage>
</organism>
<sequence>MTLDPVHFDGIAGLADRISHRVDATDHDAFAETVFEEFLDPLWHDGDRIVEPLGELRRRRIDIEDAALQDAPFPTQHGLDSGTINPTTFTNGLVIDIAHAAMAAVPSELSLHRSRTVVKTVHSNDRTVDCNEDDWSGFDRDGPDGDYFSRGRVLQAPHVNRYEEGVVHALSLYLAEVEHALDNAEAVEDLLVLDGPIYPKGLLAWSDRSPELADLLVENERPRDVVSSYLRLVEQFADRGVPLVGVVKNSASKAITRAVRNEKRAPWVNDAAFFERVLRRTGDDGELRTDALTFTNWFVSRCGVDEPLSKHGDALGLERNRPPEDYEVTFCCVFDPRTELLFRVEAPAVVTRDPELREALTMQLLRDIAHERGPPLAVAKADELARISRDEKRALVKTIEERFDAQEATDYNDERWTGPV</sequence>
<dbReference type="STRING" id="348780.NP_2434A"/>
<gene>
    <name evidence="2" type="ordered locus">NP_2434A</name>
</gene>
<dbReference type="Proteomes" id="UP000002698">
    <property type="component" value="Chromosome"/>
</dbReference>
<protein>
    <submittedName>
        <fullName evidence="2">NurA domain protein</fullName>
    </submittedName>
</protein>
<dbReference type="OrthoDB" id="190207at2157"/>
<keyword evidence="3" id="KW-1185">Reference proteome</keyword>
<dbReference type="KEGG" id="nph:NP_2434A"/>
<dbReference type="InterPro" id="IPR018977">
    <property type="entry name" value="NurA_domain"/>
</dbReference>
<accession>A0A1U7EW57</accession>
<dbReference type="EnsemblBacteria" id="CAI49308">
    <property type="protein sequence ID" value="CAI49308"/>
    <property type="gene ID" value="NP_2434A"/>
</dbReference>
<evidence type="ECO:0000259" key="1">
    <source>
        <dbReference type="SMART" id="SM00933"/>
    </source>
</evidence>
<proteinExistence type="predicted"/>
<dbReference type="Pfam" id="PF09376">
    <property type="entry name" value="NurA"/>
    <property type="match status" value="1"/>
</dbReference>
<evidence type="ECO:0000313" key="3">
    <source>
        <dbReference type="Proteomes" id="UP000002698"/>
    </source>
</evidence>